<reference evidence="3" key="1">
    <citation type="submission" date="2019-07" db="EMBL/GenBank/DDBJ databases">
        <title>Annotation for the trematode Paragonimus miyazaki's.</title>
        <authorList>
            <person name="Choi Y.-J."/>
        </authorList>
    </citation>
    <scope>NUCLEOTIDE SEQUENCE</scope>
    <source>
        <strain evidence="3">Japan</strain>
    </source>
</reference>
<dbReference type="Proteomes" id="UP000822476">
    <property type="component" value="Unassembled WGS sequence"/>
</dbReference>
<accession>A0A8S9YCK5</accession>
<dbReference type="PANTHER" id="PTHR15622:SF2">
    <property type="entry name" value="U4_U6 SMALL NUCLEAR RIBONUCLEOPROTEIN PRP4"/>
    <property type="match status" value="1"/>
</dbReference>
<dbReference type="InterPro" id="IPR015943">
    <property type="entry name" value="WD40/YVTN_repeat-like_dom_sf"/>
</dbReference>
<dbReference type="PROSITE" id="PS50082">
    <property type="entry name" value="WD_REPEATS_2"/>
    <property type="match status" value="1"/>
</dbReference>
<dbReference type="AlphaFoldDB" id="A0A8S9YCK5"/>
<evidence type="ECO:0000256" key="2">
    <source>
        <dbReference type="PROSITE-ProRule" id="PRU00221"/>
    </source>
</evidence>
<evidence type="ECO:0000313" key="4">
    <source>
        <dbReference type="Proteomes" id="UP000822476"/>
    </source>
</evidence>
<organism evidence="3 4">
    <name type="scientific">Paragonimus skrjabini miyazakii</name>
    <dbReference type="NCBI Taxonomy" id="59628"/>
    <lineage>
        <taxon>Eukaryota</taxon>
        <taxon>Metazoa</taxon>
        <taxon>Spiralia</taxon>
        <taxon>Lophotrochozoa</taxon>
        <taxon>Platyhelminthes</taxon>
        <taxon>Trematoda</taxon>
        <taxon>Digenea</taxon>
        <taxon>Plagiorchiida</taxon>
        <taxon>Troglotremata</taxon>
        <taxon>Troglotrematidae</taxon>
        <taxon>Paragonimus</taxon>
    </lineage>
</organism>
<dbReference type="InterPro" id="IPR051983">
    <property type="entry name" value="WSB_SOCS-box_domain"/>
</dbReference>
<dbReference type="EMBL" id="JTDE01021527">
    <property type="protein sequence ID" value="KAF7232808.1"/>
    <property type="molecule type" value="Genomic_DNA"/>
</dbReference>
<dbReference type="InterPro" id="IPR036322">
    <property type="entry name" value="WD40_repeat_dom_sf"/>
</dbReference>
<dbReference type="GO" id="GO:0000209">
    <property type="term" value="P:protein polyubiquitination"/>
    <property type="evidence" value="ECO:0007669"/>
    <property type="project" value="TreeGrafter"/>
</dbReference>
<dbReference type="InterPro" id="IPR001680">
    <property type="entry name" value="WD40_rpt"/>
</dbReference>
<sequence length="506" mass="56425">MHRSLESVPLRLAVTYESNERHNITYCSFSKCGNYFAFTESPCVVAVYPLQQLTEACFTSPPVSMAIPDIDVESSTDNTATENRRWRALSSELLSGDSLSIDLQSMCHIRANGVVQCLAFAIGDISHCRLPHRTRKRVSRVIQNSDVSLILLGLVTGYTEVYNLFDITVPVSRIPNMLLFADSLPIYLLSVAPDTSLRLASVQLGGEVKLWDLWDDGNMYASLKRNFVFPADSETDANLIYGEACTFAWQPYGKHICLAGQLGYGVILQSEKPFARVATLRSGHFHRISASSYTHDGSMLLTASYDSSCAVWAVPEYTPLHHYWHMGRVPSLLLLGGTNWHHMYGLAVAPDDLTFATICEDRCIRLWPLCPTTSPVKTYYELALSSLSGPKLRSISFSPCGRLLAVTSSDNRVMIFTSPSQVTSLTVQSARVIRHCVTRHLMEKYPTQLSLSALTLDKPCLSGFPNRVFCRAVSDLPLPPQLILTLFRDFRSHSQLFYNSTPPVMQ</sequence>
<dbReference type="Gene3D" id="2.130.10.10">
    <property type="entry name" value="YVTN repeat-like/Quinoprotein amine dehydrogenase"/>
    <property type="match status" value="2"/>
</dbReference>
<dbReference type="PANTHER" id="PTHR15622">
    <property type="entry name" value="WD40 REPEAT PROTEIN"/>
    <property type="match status" value="1"/>
</dbReference>
<comment type="caution">
    <text evidence="3">The sequence shown here is derived from an EMBL/GenBank/DDBJ whole genome shotgun (WGS) entry which is preliminary data.</text>
</comment>
<protein>
    <submittedName>
        <fullName evidence="3">WD repeat and SOCS box-containing protein 1</fullName>
    </submittedName>
</protein>
<dbReference type="PROSITE" id="PS50294">
    <property type="entry name" value="WD_REPEATS_REGION"/>
    <property type="match status" value="1"/>
</dbReference>
<evidence type="ECO:0000256" key="1">
    <source>
        <dbReference type="ARBA" id="ARBA00022786"/>
    </source>
</evidence>
<dbReference type="OrthoDB" id="538223at2759"/>
<keyword evidence="1" id="KW-0833">Ubl conjugation pathway</keyword>
<gene>
    <name evidence="3" type="ORF">EG68_09882</name>
</gene>
<dbReference type="SUPFAM" id="SSF50978">
    <property type="entry name" value="WD40 repeat-like"/>
    <property type="match status" value="1"/>
</dbReference>
<dbReference type="Pfam" id="PF00400">
    <property type="entry name" value="WD40"/>
    <property type="match status" value="2"/>
</dbReference>
<evidence type="ECO:0000313" key="3">
    <source>
        <dbReference type="EMBL" id="KAF7232808.1"/>
    </source>
</evidence>
<dbReference type="SMART" id="SM00320">
    <property type="entry name" value="WD40"/>
    <property type="match status" value="4"/>
</dbReference>
<keyword evidence="4" id="KW-1185">Reference proteome</keyword>
<name>A0A8S9YCK5_9TREM</name>
<keyword evidence="2" id="KW-0853">WD repeat</keyword>
<feature type="repeat" description="WD" evidence="2">
    <location>
        <begin position="281"/>
        <end position="312"/>
    </location>
</feature>
<proteinExistence type="predicted"/>